<dbReference type="EMBL" id="NBTZ01000073">
    <property type="protein sequence ID" value="OTP73912.1"/>
    <property type="molecule type" value="Genomic_DNA"/>
</dbReference>
<sequence>MALMARMSDDGLMAMLPEGMNRIEAIIEAAEPSAIAVCAFVVGRADARVPLAVELQIVATETFRPSGVVRP</sequence>
<reference evidence="1 2" key="1">
    <citation type="submission" date="2017-03" db="EMBL/GenBank/DDBJ databases">
        <title>Genome analysis of strain PAMC 26577.</title>
        <authorList>
            <person name="Oh H.-M."/>
            <person name="Yang J.-A."/>
        </authorList>
    </citation>
    <scope>NUCLEOTIDE SEQUENCE [LARGE SCALE GENOMIC DNA]</scope>
    <source>
        <strain evidence="1 2">PAMC 26577</strain>
    </source>
</reference>
<gene>
    <name evidence="1" type="ORF">PAMC26577_17070</name>
</gene>
<evidence type="ECO:0000313" key="1">
    <source>
        <dbReference type="EMBL" id="OTP73912.1"/>
    </source>
</evidence>
<evidence type="ECO:0000313" key="2">
    <source>
        <dbReference type="Proteomes" id="UP000195221"/>
    </source>
</evidence>
<dbReference type="AlphaFoldDB" id="A0A242MRF5"/>
<name>A0A242MRF5_CABSO</name>
<protein>
    <submittedName>
        <fullName evidence="1">Uncharacterized protein</fullName>
    </submittedName>
</protein>
<accession>A0A242MRF5</accession>
<proteinExistence type="predicted"/>
<dbReference type="Proteomes" id="UP000195221">
    <property type="component" value="Unassembled WGS sequence"/>
</dbReference>
<comment type="caution">
    <text evidence="1">The sequence shown here is derived from an EMBL/GenBank/DDBJ whole genome shotgun (WGS) entry which is preliminary data.</text>
</comment>
<organism evidence="1 2">
    <name type="scientific">Caballeronia sordidicola</name>
    <name type="common">Burkholderia sordidicola</name>
    <dbReference type="NCBI Taxonomy" id="196367"/>
    <lineage>
        <taxon>Bacteria</taxon>
        <taxon>Pseudomonadati</taxon>
        <taxon>Pseudomonadota</taxon>
        <taxon>Betaproteobacteria</taxon>
        <taxon>Burkholderiales</taxon>
        <taxon>Burkholderiaceae</taxon>
        <taxon>Caballeronia</taxon>
    </lineage>
</organism>